<sequence>MGYRCPLLEVKTWLDPGDIQQEDHLFCDEGPPDDGILEYILTNRQALAITVASMTCHSNAGIITDDESPLIAPYKTYQKWELLRTMRNSWFISDEWSSLWETQTKVCMPIKAHDITGAAVIKKSFEEADELCRDIINIFRHYGITSSPETNVVDNAQIKLNIVASRTAIIVVHEDDTKFVRDFLEKENIPNGSAIDQMVDGNCIAVEYWRETFSLEWTIVIFVNFHAARSDSIINESIVAMSRARSRLIVLECKKPYPLQ</sequence>
<dbReference type="Proteomes" id="UP000887566">
    <property type="component" value="Unplaced"/>
</dbReference>
<keyword evidence="1" id="KW-1185">Reference proteome</keyword>
<reference evidence="2" key="1">
    <citation type="submission" date="2022-11" db="UniProtKB">
        <authorList>
            <consortium name="WormBaseParasite"/>
        </authorList>
    </citation>
    <scope>IDENTIFICATION</scope>
</reference>
<dbReference type="WBParaSite" id="PSAMB.scaffold960size38098.g9998.t1">
    <property type="protein sequence ID" value="PSAMB.scaffold960size38098.g9998.t1"/>
    <property type="gene ID" value="PSAMB.scaffold960size38098.g9998"/>
</dbReference>
<proteinExistence type="predicted"/>
<evidence type="ECO:0000313" key="2">
    <source>
        <dbReference type="WBParaSite" id="PSAMB.scaffold960size38098.g9998.t1"/>
    </source>
</evidence>
<evidence type="ECO:0000313" key="1">
    <source>
        <dbReference type="Proteomes" id="UP000887566"/>
    </source>
</evidence>
<name>A0A914XMT4_9BILA</name>
<dbReference type="AlphaFoldDB" id="A0A914XMT4"/>
<protein>
    <submittedName>
        <fullName evidence="2">Uncharacterized protein</fullName>
    </submittedName>
</protein>
<organism evidence="1 2">
    <name type="scientific">Plectus sambesii</name>
    <dbReference type="NCBI Taxonomy" id="2011161"/>
    <lineage>
        <taxon>Eukaryota</taxon>
        <taxon>Metazoa</taxon>
        <taxon>Ecdysozoa</taxon>
        <taxon>Nematoda</taxon>
        <taxon>Chromadorea</taxon>
        <taxon>Plectida</taxon>
        <taxon>Plectina</taxon>
        <taxon>Plectoidea</taxon>
        <taxon>Plectidae</taxon>
        <taxon>Plectus</taxon>
    </lineage>
</organism>
<accession>A0A914XMT4</accession>